<dbReference type="Proteomes" id="UP001165667">
    <property type="component" value="Unassembled WGS sequence"/>
</dbReference>
<dbReference type="RefSeq" id="WP_282589493.1">
    <property type="nucleotide sequence ID" value="NZ_JAMOIM010000096.1"/>
</dbReference>
<proteinExistence type="predicted"/>
<keyword evidence="1" id="KW-0418">Kinase</keyword>
<gene>
    <name evidence="1" type="ORF">M8523_35280</name>
</gene>
<evidence type="ECO:0000313" key="2">
    <source>
        <dbReference type="Proteomes" id="UP001165667"/>
    </source>
</evidence>
<protein>
    <submittedName>
        <fullName evidence="1">Histidine kinase</fullName>
    </submittedName>
</protein>
<keyword evidence="2" id="KW-1185">Reference proteome</keyword>
<accession>A0AA41Z4V9</accession>
<dbReference type="AlphaFoldDB" id="A0AA41Z4V9"/>
<comment type="caution">
    <text evidence="1">The sequence shown here is derived from an EMBL/GenBank/DDBJ whole genome shotgun (WGS) entry which is preliminary data.</text>
</comment>
<dbReference type="GO" id="GO:0016301">
    <property type="term" value="F:kinase activity"/>
    <property type="evidence" value="ECO:0007669"/>
    <property type="project" value="UniProtKB-KW"/>
</dbReference>
<keyword evidence="1" id="KW-0808">Transferase</keyword>
<reference evidence="1" key="1">
    <citation type="submission" date="2022-05" db="EMBL/GenBank/DDBJ databases">
        <authorList>
            <person name="Pankratov T."/>
        </authorList>
    </citation>
    <scope>NUCLEOTIDE SEQUENCE</scope>
    <source>
        <strain evidence="1">BP6-180914</strain>
    </source>
</reference>
<evidence type="ECO:0000313" key="1">
    <source>
        <dbReference type="EMBL" id="MCW6513117.1"/>
    </source>
</evidence>
<name>A0AA41Z4V9_9HYPH</name>
<dbReference type="EMBL" id="JAMOIM010000096">
    <property type="protein sequence ID" value="MCW6513117.1"/>
    <property type="molecule type" value="Genomic_DNA"/>
</dbReference>
<organism evidence="1 2">
    <name type="scientific">Lichenifustis flavocetrariae</name>
    <dbReference type="NCBI Taxonomy" id="2949735"/>
    <lineage>
        <taxon>Bacteria</taxon>
        <taxon>Pseudomonadati</taxon>
        <taxon>Pseudomonadota</taxon>
        <taxon>Alphaproteobacteria</taxon>
        <taxon>Hyphomicrobiales</taxon>
        <taxon>Lichenihabitantaceae</taxon>
        <taxon>Lichenifustis</taxon>
    </lineage>
</organism>
<sequence>MKRQSTTSMFATAAAFALGAVIGQPLLAAVPIAASQAIIAAAGLGDLTPYRTIAADALVLVNKGDIVGAQKRGTDLETAWDKADDTMKPTGPTRWRVVEKAVDRVLNALRAPKPQTAGCASALTDLIGTIDKGGAA</sequence>